<dbReference type="PANTHER" id="PTHR47706:SF4">
    <property type="entry name" value="NMRA-LIKE DOMAIN-CONTAINING PROTEIN"/>
    <property type="match status" value="1"/>
</dbReference>
<dbReference type="GO" id="GO:0016491">
    <property type="term" value="F:oxidoreductase activity"/>
    <property type="evidence" value="ECO:0007669"/>
    <property type="project" value="UniProtKB-KW"/>
</dbReference>
<evidence type="ECO:0000256" key="1">
    <source>
        <dbReference type="ARBA" id="ARBA00005725"/>
    </source>
</evidence>
<name>A0A9P8HDU6_9HYPO</name>
<feature type="domain" description="NmrA-like" evidence="4">
    <location>
        <begin position="1"/>
        <end position="111"/>
    </location>
</feature>
<dbReference type="InterPro" id="IPR051609">
    <property type="entry name" value="NmrA/Isoflavone_reductase-like"/>
</dbReference>
<dbReference type="PANTHER" id="PTHR47706">
    <property type="entry name" value="NMRA-LIKE FAMILY PROTEIN"/>
    <property type="match status" value="1"/>
</dbReference>
<organism evidence="5 6">
    <name type="scientific">Trichoderma semiorbis</name>
    <dbReference type="NCBI Taxonomy" id="1491008"/>
    <lineage>
        <taxon>Eukaryota</taxon>
        <taxon>Fungi</taxon>
        <taxon>Dikarya</taxon>
        <taxon>Ascomycota</taxon>
        <taxon>Pezizomycotina</taxon>
        <taxon>Sordariomycetes</taxon>
        <taxon>Hypocreomycetidae</taxon>
        <taxon>Hypocreales</taxon>
        <taxon>Hypocreaceae</taxon>
        <taxon>Trichoderma</taxon>
    </lineage>
</organism>
<keyword evidence="6" id="KW-1185">Reference proteome</keyword>
<evidence type="ECO:0000313" key="5">
    <source>
        <dbReference type="EMBL" id="KAH0524306.1"/>
    </source>
</evidence>
<evidence type="ECO:0000256" key="3">
    <source>
        <dbReference type="ARBA" id="ARBA00023002"/>
    </source>
</evidence>
<feature type="non-terminal residue" evidence="5">
    <location>
        <position position="113"/>
    </location>
</feature>
<protein>
    <recommendedName>
        <fullName evidence="4">NmrA-like domain-containing protein</fullName>
    </recommendedName>
</protein>
<dbReference type="EMBL" id="JAIMJC010000005">
    <property type="protein sequence ID" value="KAH0524306.1"/>
    <property type="molecule type" value="Genomic_DNA"/>
</dbReference>
<evidence type="ECO:0000313" key="6">
    <source>
        <dbReference type="Proteomes" id="UP000826573"/>
    </source>
</evidence>
<keyword evidence="3" id="KW-0560">Oxidoreductase</keyword>
<evidence type="ECO:0000256" key="2">
    <source>
        <dbReference type="ARBA" id="ARBA00022857"/>
    </source>
</evidence>
<sequence length="113" mass="12017">MSKVIAVAGGTGSVGRTIVEELKKSPLYDVIVLARKVPEVNDKEVPVVAVDYNNVDETAQKLASHKVDVVISTISVVDEVAGVCQVDLVKAASKSGTVKRFITSEWGTPHTKV</sequence>
<keyword evidence="2" id="KW-0521">NADP</keyword>
<comment type="caution">
    <text evidence="5">The sequence shown here is derived from an EMBL/GenBank/DDBJ whole genome shotgun (WGS) entry which is preliminary data.</text>
</comment>
<comment type="similarity">
    <text evidence="1">Belongs to the NmrA-type oxidoreductase family. Isoflavone reductase subfamily.</text>
</comment>
<dbReference type="AlphaFoldDB" id="A0A9P8HDU6"/>
<reference evidence="5 6" key="1">
    <citation type="submission" date="2021-08" db="EMBL/GenBank/DDBJ databases">
        <title>The highly contiguous genome resource for Trichoderma semiorbis FJ059, a fungal antagonistic to plant pathogens.</title>
        <authorList>
            <person name="Liu T."/>
        </authorList>
    </citation>
    <scope>NUCLEOTIDE SEQUENCE [LARGE SCALE GENOMIC DNA]</scope>
    <source>
        <strain evidence="5 6">FJ059</strain>
    </source>
</reference>
<dbReference type="Proteomes" id="UP000826573">
    <property type="component" value="Unassembled WGS sequence"/>
</dbReference>
<gene>
    <name evidence="5" type="ORF">TsFJ059_006835</name>
</gene>
<dbReference type="SUPFAM" id="SSF51735">
    <property type="entry name" value="NAD(P)-binding Rossmann-fold domains"/>
    <property type="match status" value="1"/>
</dbReference>
<dbReference type="InterPro" id="IPR036291">
    <property type="entry name" value="NAD(P)-bd_dom_sf"/>
</dbReference>
<dbReference type="Gene3D" id="3.40.50.720">
    <property type="entry name" value="NAD(P)-binding Rossmann-like Domain"/>
    <property type="match status" value="1"/>
</dbReference>
<proteinExistence type="inferred from homology"/>
<evidence type="ECO:0000259" key="4">
    <source>
        <dbReference type="Pfam" id="PF05368"/>
    </source>
</evidence>
<accession>A0A9P8HDU6</accession>
<dbReference type="InterPro" id="IPR008030">
    <property type="entry name" value="NmrA-like"/>
</dbReference>
<dbReference type="Pfam" id="PF05368">
    <property type="entry name" value="NmrA"/>
    <property type="match status" value="1"/>
</dbReference>